<keyword evidence="2" id="KW-1185">Reference proteome</keyword>
<protein>
    <submittedName>
        <fullName evidence="1">Uncharacterized protein</fullName>
    </submittedName>
</protein>
<gene>
    <name evidence="1" type="ORF">WMW72_30475</name>
</gene>
<reference evidence="1 2" key="1">
    <citation type="submission" date="2024-04" db="EMBL/GenBank/DDBJ databases">
        <title>draft genome sequnece of Paenibacillus filicis.</title>
        <authorList>
            <person name="Kim D.-U."/>
        </authorList>
    </citation>
    <scope>NUCLEOTIDE SEQUENCE [LARGE SCALE GENOMIC DNA]</scope>
    <source>
        <strain evidence="1 2">KACC14197</strain>
    </source>
</reference>
<dbReference type="EMBL" id="JBBPCC010000027">
    <property type="protein sequence ID" value="MEK8132233.1"/>
    <property type="molecule type" value="Genomic_DNA"/>
</dbReference>
<organism evidence="1 2">
    <name type="scientific">Paenibacillus filicis</name>
    <dbReference type="NCBI Taxonomy" id="669464"/>
    <lineage>
        <taxon>Bacteria</taxon>
        <taxon>Bacillati</taxon>
        <taxon>Bacillota</taxon>
        <taxon>Bacilli</taxon>
        <taxon>Bacillales</taxon>
        <taxon>Paenibacillaceae</taxon>
        <taxon>Paenibacillus</taxon>
    </lineage>
</organism>
<evidence type="ECO:0000313" key="2">
    <source>
        <dbReference type="Proteomes" id="UP001469365"/>
    </source>
</evidence>
<comment type="caution">
    <text evidence="1">The sequence shown here is derived from an EMBL/GenBank/DDBJ whole genome shotgun (WGS) entry which is preliminary data.</text>
</comment>
<name>A0ABU9DTM3_9BACL</name>
<evidence type="ECO:0000313" key="1">
    <source>
        <dbReference type="EMBL" id="MEK8132233.1"/>
    </source>
</evidence>
<dbReference type="RefSeq" id="WP_341419358.1">
    <property type="nucleotide sequence ID" value="NZ_JBBPCC010000027.1"/>
</dbReference>
<dbReference type="Proteomes" id="UP001469365">
    <property type="component" value="Unassembled WGS sequence"/>
</dbReference>
<proteinExistence type="predicted"/>
<sequence>MSKLIVAVLLTVLLGGAALYVVGGQLAPAATGAGSRTQTRIQDAFN</sequence>
<accession>A0ABU9DTM3</accession>